<protein>
    <submittedName>
        <fullName evidence="2">Alkali-sensitive linkage protein 1</fullName>
    </submittedName>
</protein>
<dbReference type="AlphaFoldDB" id="A0A369J5H5"/>
<keyword evidence="3" id="KW-1185">Reference proteome</keyword>
<dbReference type="PANTHER" id="PTHR34154">
    <property type="entry name" value="ALKALI-SENSITIVE LINKAGE PROTEIN 1"/>
    <property type="match status" value="1"/>
</dbReference>
<accession>A0A369J5H5</accession>
<dbReference type="Proteomes" id="UP000076154">
    <property type="component" value="Unassembled WGS sequence"/>
</dbReference>
<evidence type="ECO:0000313" key="2">
    <source>
        <dbReference type="EMBL" id="RDB14754.1"/>
    </source>
</evidence>
<dbReference type="SUPFAM" id="SSF51445">
    <property type="entry name" value="(Trans)glycosidases"/>
    <property type="match status" value="1"/>
</dbReference>
<comment type="caution">
    <text evidence="2">The sequence shown here is derived from an EMBL/GenBank/DDBJ whole genome shotgun (WGS) entry which is preliminary data.</text>
</comment>
<dbReference type="InterPro" id="IPR053183">
    <property type="entry name" value="ASL1"/>
</dbReference>
<proteinExistence type="predicted"/>
<dbReference type="EMBL" id="LUEZ02000096">
    <property type="protein sequence ID" value="RDB14754.1"/>
    <property type="molecule type" value="Genomic_DNA"/>
</dbReference>
<dbReference type="STRING" id="39966.A0A369J5H5"/>
<dbReference type="GO" id="GO:0071966">
    <property type="term" value="P:fungal-type cell wall polysaccharide metabolic process"/>
    <property type="evidence" value="ECO:0007669"/>
    <property type="project" value="TreeGrafter"/>
</dbReference>
<dbReference type="InParanoid" id="A0A369J5H5"/>
<dbReference type="GO" id="GO:0009277">
    <property type="term" value="C:fungal-type cell wall"/>
    <property type="evidence" value="ECO:0007669"/>
    <property type="project" value="TreeGrafter"/>
</dbReference>
<dbReference type="InterPro" id="IPR017853">
    <property type="entry name" value="GH"/>
</dbReference>
<dbReference type="OrthoDB" id="43654at2759"/>
<dbReference type="PANTHER" id="PTHR34154:SF3">
    <property type="entry name" value="ALKALI-SENSITIVE LINKAGE PROTEIN 1"/>
    <property type="match status" value="1"/>
</dbReference>
<dbReference type="InterPro" id="IPR024655">
    <property type="entry name" value="Asl1_glyco_hydro_catalytic"/>
</dbReference>
<dbReference type="Pfam" id="PF11790">
    <property type="entry name" value="Glyco_hydro_cc"/>
    <property type="match status" value="1"/>
</dbReference>
<gene>
    <name evidence="2" type="primary">asl1_0</name>
    <name evidence="2" type="ORF">Hypma_016211</name>
</gene>
<feature type="domain" description="Asl1-like glycosyl hydrolase catalytic" evidence="1">
    <location>
        <begin position="131"/>
        <end position="359"/>
    </location>
</feature>
<name>A0A369J5H5_HYPMA</name>
<evidence type="ECO:0000313" key="3">
    <source>
        <dbReference type="Proteomes" id="UP000076154"/>
    </source>
</evidence>
<sequence length="362" mass="40504">MLTSTSRLLCDHSALAMKRLQPRNLTAHESNTAWKFRVSEFFHLGFVISRCSDHIDRFCGHSSFLITSSNVDHRGKCSILGYLLTPLGLVKTDDLLPTSPSPHHLNMHLVLAFSLLLFIPAVISAKNSKRGLAFAEGDNPNDIKNANQSSSVISWQYDWGSSPSDYLAKSAIQYVPMQWGANGIEQFAAKVKMQGAQFVLAFNEPDFASQSNIDPARAAQLWKQYIQPLAASGIRLGAPAITSAPSGRPWLTKFLEACSGCTIDFIPFHWYGEGIGNFYDYMWQMHGQFPQYPLWVTEFASTSSNDIEVLDFLTSATKYMDTLDWIQAYAWFGFFRKEGNSHYNLLDVNGKPNDLGKAYINA</sequence>
<evidence type="ECO:0000259" key="1">
    <source>
        <dbReference type="Pfam" id="PF11790"/>
    </source>
</evidence>
<dbReference type="Gene3D" id="3.20.20.80">
    <property type="entry name" value="Glycosidases"/>
    <property type="match status" value="1"/>
</dbReference>
<reference evidence="2" key="1">
    <citation type="submission" date="2018-04" db="EMBL/GenBank/DDBJ databases">
        <title>Whole genome sequencing of Hypsizygus marmoreus.</title>
        <authorList>
            <person name="Choi I.-G."/>
            <person name="Min B."/>
            <person name="Kim J.-G."/>
            <person name="Kim S."/>
            <person name="Oh Y.-L."/>
            <person name="Kong W.-S."/>
            <person name="Park H."/>
            <person name="Jeong J."/>
            <person name="Song E.-S."/>
        </authorList>
    </citation>
    <scope>NUCLEOTIDE SEQUENCE [LARGE SCALE GENOMIC DNA]</scope>
    <source>
        <strain evidence="2">51987-8</strain>
    </source>
</reference>
<organism evidence="2 3">
    <name type="scientific">Hypsizygus marmoreus</name>
    <name type="common">White beech mushroom</name>
    <name type="synonym">Agaricus marmoreus</name>
    <dbReference type="NCBI Taxonomy" id="39966"/>
    <lineage>
        <taxon>Eukaryota</taxon>
        <taxon>Fungi</taxon>
        <taxon>Dikarya</taxon>
        <taxon>Basidiomycota</taxon>
        <taxon>Agaricomycotina</taxon>
        <taxon>Agaricomycetes</taxon>
        <taxon>Agaricomycetidae</taxon>
        <taxon>Agaricales</taxon>
        <taxon>Tricholomatineae</taxon>
        <taxon>Lyophyllaceae</taxon>
        <taxon>Hypsizygus</taxon>
    </lineage>
</organism>